<dbReference type="GO" id="GO:0019679">
    <property type="term" value="P:propionate metabolic process, methylcitrate cycle"/>
    <property type="evidence" value="ECO:0007669"/>
    <property type="project" value="InterPro"/>
</dbReference>
<comment type="similarity">
    <text evidence="1">Belongs to the PrpD family.</text>
</comment>
<evidence type="ECO:0000313" key="8">
    <source>
        <dbReference type="EMBL" id="VIO57464.1"/>
    </source>
</evidence>
<protein>
    <recommendedName>
        <fullName evidence="7">SH3 domain-containing protein</fullName>
    </recommendedName>
</protein>
<dbReference type="SUPFAM" id="SSF52540">
    <property type="entry name" value="P-loop containing nucleoside triphosphate hydrolases"/>
    <property type="match status" value="1"/>
</dbReference>
<name>A0A4E9DXY8_GIBZA</name>
<dbReference type="EMBL" id="CAAKMV010000129">
    <property type="protein sequence ID" value="VIO57464.1"/>
    <property type="molecule type" value="Genomic_DNA"/>
</dbReference>
<dbReference type="GO" id="GO:0047547">
    <property type="term" value="F:2-methylcitrate dehydratase activity"/>
    <property type="evidence" value="ECO:0007669"/>
    <property type="project" value="InterPro"/>
</dbReference>
<evidence type="ECO:0000259" key="7">
    <source>
        <dbReference type="PROSITE" id="PS50002"/>
    </source>
</evidence>
<evidence type="ECO:0000256" key="4">
    <source>
        <dbReference type="ARBA" id="ARBA00023239"/>
    </source>
</evidence>
<dbReference type="SUPFAM" id="SSF103378">
    <property type="entry name" value="2-methylcitrate dehydratase PrpD"/>
    <property type="match status" value="1"/>
</dbReference>
<organism evidence="8">
    <name type="scientific">Gibberella zeae</name>
    <name type="common">Wheat head blight fungus</name>
    <name type="synonym">Fusarium graminearum</name>
    <dbReference type="NCBI Taxonomy" id="5518"/>
    <lineage>
        <taxon>Eukaryota</taxon>
        <taxon>Fungi</taxon>
        <taxon>Dikarya</taxon>
        <taxon>Ascomycota</taxon>
        <taxon>Pezizomycotina</taxon>
        <taxon>Sordariomycetes</taxon>
        <taxon>Hypocreomycetidae</taxon>
        <taxon>Hypocreales</taxon>
        <taxon>Nectriaceae</taxon>
        <taxon>Fusarium</taxon>
    </lineage>
</organism>
<dbReference type="GO" id="GO:0005739">
    <property type="term" value="C:mitochondrion"/>
    <property type="evidence" value="ECO:0007669"/>
    <property type="project" value="TreeGrafter"/>
</dbReference>
<evidence type="ECO:0000256" key="3">
    <source>
        <dbReference type="ARBA" id="ARBA00022443"/>
    </source>
</evidence>
<dbReference type="PANTHER" id="PTHR16943">
    <property type="entry name" value="2-METHYLCITRATE DEHYDRATASE-RELATED"/>
    <property type="match status" value="1"/>
</dbReference>
<dbReference type="InterPro" id="IPR036148">
    <property type="entry name" value="MmgE/PrpD_sf"/>
</dbReference>
<dbReference type="InterPro" id="IPR027417">
    <property type="entry name" value="P-loop_NTPase"/>
</dbReference>
<evidence type="ECO:0000256" key="2">
    <source>
        <dbReference type="ARBA" id="ARBA00011245"/>
    </source>
</evidence>
<dbReference type="Gene3D" id="3.30.1330.120">
    <property type="entry name" value="2-methylcitrate dehydratase PrpD"/>
    <property type="match status" value="1"/>
</dbReference>
<dbReference type="InterPro" id="IPR045336">
    <property type="entry name" value="MmgE_PrpD_N"/>
</dbReference>
<evidence type="ECO:0000256" key="1">
    <source>
        <dbReference type="ARBA" id="ARBA00006174"/>
    </source>
</evidence>
<sequence>MSAVNRTLRTATKQLRFQSPRGLRVAAPLVARSALAARSSLPASHGAAFSTSAAKFSGAPDMSSAPREYDPEIKDIADYVANKTIDSELAFDTARWILLDTLGCGLEGLRFKECSKLLGPIVPGTVVPNGPKVPGTPFQLDPVNAAFNIGAMIRWLDFNDCWLAAEWGHPSDNLGAILAVADWINRTNKAGGNLAGGKTFVVKDVLEAMIKAHEIQGCLALLNSYNKVGLDHVVLVKVASTAVVSKMLGLNEKQIADAVTQAWVDGQSLRTYRHTPNTMSRKSWAAGDACQRAVNLALKVLKGEQGVPTVLSAPVWGFYDVLFKGQKFEFQRPYGSYVMENVLFKVSYPAEFHSQTAVEASEKIHHLLKSQGKSAADIKSITCRTHEACIRIIDKQFKPMDNFADRDHCIQYMCATMLVFGRLEATDYTDGGEAATSPLVESLRQKIKCVEDPQYTKDYHDPKLRTISNALTVELNDGTVLDEVAVEAPLGHRLRREEAKPVILEKYKRHLGPHYPEARVKELVELNLDAKKLESTPVDEYVDLYTVESSNLLFVFILYPQRPDPAGATSIMSADRQTIIEVNRSLRNIKNELENLLERGVIDDSVYDTINVALPPESSLSGPLRTATGAANKTAAKAVSPAPTSSPAPSAKAAPTKAFNDLKIKSSSPAPPAYDQTPPPGLPTRNVKPTVAHARALYRYAASDGRDLTFEKDDRIAVYEYMNQDWWMGLNERTGQEGIFPRNYVLVDQETKKPVQPMQAPIPQPQYGYPAYSQGPPPQQNPYNAHVPPMAVAEGSGQPAQEGDGKDNKVNEYGKKFGKKLGNAAIFGAGASIGSGIRQAEDTPTQPKPKKSKKRKAGAPDDELLNTELGLNTLFTKMDNQLLADHLAQKLTRFGSDLSAIEISDMTLSANTIQDTTTWQEPRTLDKFPNFLESVTENPELLYKSAKKKGSPHTLIVTGAGLRAADIVRSMRKFQNKDNAIAKLFAKHFKIEEQVKFLGEHRTGISVGTPARLMDLMDNGALSLDGLKRLVVDASHIDQKKRGVLDMKDTMMPLARFLSRKEFKDRYDDEKKPLALLFY</sequence>
<dbReference type="Pfam" id="PF14617">
    <property type="entry name" value="CMS1"/>
    <property type="match status" value="1"/>
</dbReference>
<dbReference type="InterPro" id="IPR005656">
    <property type="entry name" value="MmgE_PrpD"/>
</dbReference>
<dbReference type="Gene3D" id="2.30.30.40">
    <property type="entry name" value="SH3 Domains"/>
    <property type="match status" value="1"/>
</dbReference>
<dbReference type="Pfam" id="PF03972">
    <property type="entry name" value="MmgE_PrpD_N"/>
    <property type="match status" value="1"/>
</dbReference>
<feature type="compositionally biased region" description="Low complexity" evidence="6">
    <location>
        <begin position="635"/>
        <end position="658"/>
    </location>
</feature>
<feature type="compositionally biased region" description="Pro residues" evidence="6">
    <location>
        <begin position="669"/>
        <end position="682"/>
    </location>
</feature>
<dbReference type="GO" id="GO:0051537">
    <property type="term" value="F:2 iron, 2 sulfur cluster binding"/>
    <property type="evidence" value="ECO:0007669"/>
    <property type="project" value="InterPro"/>
</dbReference>
<dbReference type="InterPro" id="IPR045337">
    <property type="entry name" value="MmgE_PrpD_C"/>
</dbReference>
<dbReference type="NCBIfam" id="NF006943">
    <property type="entry name" value="PRK09425.1"/>
    <property type="match status" value="1"/>
</dbReference>
<gene>
    <name evidence="8" type="ORF">FUG_LOCUS251754</name>
</gene>
<dbReference type="PROSITE" id="PS50002">
    <property type="entry name" value="SH3"/>
    <property type="match status" value="1"/>
</dbReference>
<dbReference type="InterPro" id="IPR001452">
    <property type="entry name" value="SH3_domain"/>
</dbReference>
<keyword evidence="3 5" id="KW-0728">SH3 domain</keyword>
<reference evidence="8" key="1">
    <citation type="submission" date="2019-04" db="EMBL/GenBank/DDBJ databases">
        <authorList>
            <person name="Melise S."/>
            <person name="Noan J."/>
            <person name="Okalmin O."/>
        </authorList>
    </citation>
    <scope>NUCLEOTIDE SEQUENCE</scope>
    <source>
        <strain evidence="8">FN9</strain>
    </source>
</reference>
<evidence type="ECO:0000256" key="5">
    <source>
        <dbReference type="PROSITE-ProRule" id="PRU00192"/>
    </source>
</evidence>
<comment type="subunit">
    <text evidence="2">Monomer.</text>
</comment>
<dbReference type="Pfam" id="PF00018">
    <property type="entry name" value="SH3_1"/>
    <property type="match status" value="1"/>
</dbReference>
<dbReference type="FunFam" id="3.30.1330.120:FF:000001">
    <property type="entry name" value="2-methylcitrate dehydratase"/>
    <property type="match status" value="1"/>
</dbReference>
<feature type="region of interest" description="Disordered" evidence="6">
    <location>
        <begin position="635"/>
        <end position="686"/>
    </location>
</feature>
<dbReference type="CDD" id="cd00174">
    <property type="entry name" value="SH3"/>
    <property type="match status" value="1"/>
</dbReference>
<dbReference type="InterPro" id="IPR036028">
    <property type="entry name" value="SH3-like_dom_sf"/>
</dbReference>
<feature type="compositionally biased region" description="Basic residues" evidence="6">
    <location>
        <begin position="848"/>
        <end position="857"/>
    </location>
</feature>
<feature type="region of interest" description="Disordered" evidence="6">
    <location>
        <begin position="835"/>
        <end position="861"/>
    </location>
</feature>
<dbReference type="InterPro" id="IPR012705">
    <property type="entry name" value="2Me_IsoCit_deHydtase_PrpD"/>
</dbReference>
<evidence type="ECO:0000256" key="6">
    <source>
        <dbReference type="SAM" id="MobiDB-lite"/>
    </source>
</evidence>
<dbReference type="FunFam" id="1.10.4100.10:FF:000001">
    <property type="entry name" value="2-methylcitrate dehydratase"/>
    <property type="match status" value="1"/>
</dbReference>
<dbReference type="Pfam" id="PF19305">
    <property type="entry name" value="MmgE_PrpD_C"/>
    <property type="match status" value="1"/>
</dbReference>
<dbReference type="SMART" id="SM00326">
    <property type="entry name" value="SH3"/>
    <property type="match status" value="1"/>
</dbReference>
<dbReference type="InterPro" id="IPR042188">
    <property type="entry name" value="MmgE/PrpD_sf_2"/>
</dbReference>
<dbReference type="SUPFAM" id="SSF50044">
    <property type="entry name" value="SH3-domain"/>
    <property type="match status" value="1"/>
</dbReference>
<proteinExistence type="inferred from homology"/>
<dbReference type="InterPro" id="IPR042183">
    <property type="entry name" value="MmgE/PrpD_sf_1"/>
</dbReference>
<dbReference type="InterPro" id="IPR032704">
    <property type="entry name" value="Cms1"/>
</dbReference>
<dbReference type="Gene3D" id="3.40.50.300">
    <property type="entry name" value="P-loop containing nucleotide triphosphate hydrolases"/>
    <property type="match status" value="1"/>
</dbReference>
<dbReference type="NCBIfam" id="TIGR02330">
    <property type="entry name" value="prpD"/>
    <property type="match status" value="1"/>
</dbReference>
<dbReference type="AlphaFoldDB" id="A0A4E9DXY8"/>
<feature type="region of interest" description="Disordered" evidence="6">
    <location>
        <begin position="790"/>
        <end position="811"/>
    </location>
</feature>
<accession>A0A4E9DXY8</accession>
<dbReference type="PANTHER" id="PTHR16943:SF16">
    <property type="entry name" value="2-METHYLCITRATE DEHYDRATASE-RELATED"/>
    <property type="match status" value="1"/>
</dbReference>
<keyword evidence="4" id="KW-0456">Lyase</keyword>
<feature type="domain" description="SH3" evidence="7">
    <location>
        <begin position="689"/>
        <end position="750"/>
    </location>
</feature>
<dbReference type="Gene3D" id="1.10.4100.10">
    <property type="entry name" value="2-methylcitrate dehydratase PrpD"/>
    <property type="match status" value="1"/>
</dbReference>